<sequence>MASSQQIQDIQDGATVVDRNATFPPRFPKPNDSRMQGYFPFYRLPDELQTMIWKEAARSLCRIRVYRFDLGLTSHALANNRDLKLTDEGVSYRPDLETATLTRERRTLLSICKESRFVTLQELPPALEFPSFTFMNPVAGVVPIIGSIHIDVSEDIFAVNVPNTRWITSPLPVQQVASYSRPELSLEPCGPELEDIQNVGISLNYKDIGRHENLVLEYLRYLTENRPCLQRIVFICPCMAQSQDLFKLFHQVRGYRALRKRSMAWADWSEPMRWKVGPPTTGAPSSISVDYIDWLKHFVAAFRPRGYLYRVAEFEHIPREIETMALFRLVPYSGWFVPYHG</sequence>
<dbReference type="EMBL" id="JANBVO010000010">
    <property type="protein sequence ID" value="KAJ9149229.1"/>
    <property type="molecule type" value="Genomic_DNA"/>
</dbReference>
<protein>
    <recommendedName>
        <fullName evidence="1">2EXR domain-containing protein</fullName>
    </recommendedName>
</protein>
<dbReference type="AlphaFoldDB" id="A0AA38S237"/>
<dbReference type="Pfam" id="PF20150">
    <property type="entry name" value="2EXR"/>
    <property type="match status" value="1"/>
</dbReference>
<dbReference type="InterPro" id="IPR045518">
    <property type="entry name" value="2EXR"/>
</dbReference>
<evidence type="ECO:0000313" key="3">
    <source>
        <dbReference type="Proteomes" id="UP001174694"/>
    </source>
</evidence>
<comment type="caution">
    <text evidence="2">The sequence shown here is derived from an EMBL/GenBank/DDBJ whole genome shotgun (WGS) entry which is preliminary data.</text>
</comment>
<evidence type="ECO:0000313" key="2">
    <source>
        <dbReference type="EMBL" id="KAJ9149229.1"/>
    </source>
</evidence>
<organism evidence="2 3">
    <name type="scientific">Pleurostoma richardsiae</name>
    <dbReference type="NCBI Taxonomy" id="41990"/>
    <lineage>
        <taxon>Eukaryota</taxon>
        <taxon>Fungi</taxon>
        <taxon>Dikarya</taxon>
        <taxon>Ascomycota</taxon>
        <taxon>Pezizomycotina</taxon>
        <taxon>Sordariomycetes</taxon>
        <taxon>Sordariomycetidae</taxon>
        <taxon>Calosphaeriales</taxon>
        <taxon>Pleurostomataceae</taxon>
        <taxon>Pleurostoma</taxon>
    </lineage>
</organism>
<evidence type="ECO:0000259" key="1">
    <source>
        <dbReference type="Pfam" id="PF20150"/>
    </source>
</evidence>
<gene>
    <name evidence="2" type="ORF">NKR23_g4292</name>
</gene>
<dbReference type="Proteomes" id="UP001174694">
    <property type="component" value="Unassembled WGS sequence"/>
</dbReference>
<feature type="domain" description="2EXR" evidence="1">
    <location>
        <begin position="40"/>
        <end position="126"/>
    </location>
</feature>
<proteinExistence type="predicted"/>
<keyword evidence="3" id="KW-1185">Reference proteome</keyword>
<reference evidence="2" key="1">
    <citation type="submission" date="2022-07" db="EMBL/GenBank/DDBJ databases">
        <title>Fungi with potential for degradation of polypropylene.</title>
        <authorList>
            <person name="Gostincar C."/>
        </authorList>
    </citation>
    <scope>NUCLEOTIDE SEQUENCE</scope>
    <source>
        <strain evidence="2">EXF-13308</strain>
    </source>
</reference>
<accession>A0AA38S237</accession>
<name>A0AA38S237_9PEZI</name>